<feature type="region of interest" description="Disordered" evidence="1">
    <location>
        <begin position="361"/>
        <end position="405"/>
    </location>
</feature>
<feature type="domain" description="DUF4283" evidence="2">
    <location>
        <begin position="7"/>
        <end position="58"/>
    </location>
</feature>
<organism evidence="3">
    <name type="scientific">Sesamum latifolium</name>
    <dbReference type="NCBI Taxonomy" id="2727402"/>
    <lineage>
        <taxon>Eukaryota</taxon>
        <taxon>Viridiplantae</taxon>
        <taxon>Streptophyta</taxon>
        <taxon>Embryophyta</taxon>
        <taxon>Tracheophyta</taxon>
        <taxon>Spermatophyta</taxon>
        <taxon>Magnoliopsida</taxon>
        <taxon>eudicotyledons</taxon>
        <taxon>Gunneridae</taxon>
        <taxon>Pentapetalae</taxon>
        <taxon>asterids</taxon>
        <taxon>lamiids</taxon>
        <taxon>Lamiales</taxon>
        <taxon>Pedaliaceae</taxon>
        <taxon>Sesamum</taxon>
    </lineage>
</organism>
<dbReference type="PANTHER" id="PTHR31286:SF179">
    <property type="entry name" value="RNASE H TYPE-1 DOMAIN-CONTAINING PROTEIN"/>
    <property type="match status" value="1"/>
</dbReference>
<evidence type="ECO:0000313" key="3">
    <source>
        <dbReference type="EMBL" id="KAL0455106.1"/>
    </source>
</evidence>
<gene>
    <name evidence="3" type="ORF">Slati_0849800</name>
</gene>
<reference evidence="3" key="1">
    <citation type="submission" date="2020-06" db="EMBL/GenBank/DDBJ databases">
        <authorList>
            <person name="Li T."/>
            <person name="Hu X."/>
            <person name="Zhang T."/>
            <person name="Song X."/>
            <person name="Zhang H."/>
            <person name="Dai N."/>
            <person name="Sheng W."/>
            <person name="Hou X."/>
            <person name="Wei L."/>
        </authorList>
    </citation>
    <scope>NUCLEOTIDE SEQUENCE</scope>
    <source>
        <strain evidence="3">KEN1</strain>
        <tissue evidence="3">Leaf</tissue>
    </source>
</reference>
<dbReference type="Pfam" id="PF14111">
    <property type="entry name" value="DUF4283"/>
    <property type="match status" value="1"/>
</dbReference>
<dbReference type="AlphaFoldDB" id="A0AAW2XMX4"/>
<dbReference type="PANTHER" id="PTHR31286">
    <property type="entry name" value="GLYCINE-RICH CELL WALL STRUCTURAL PROTEIN 1.8-LIKE"/>
    <property type="match status" value="1"/>
</dbReference>
<dbReference type="EMBL" id="JACGWN010000003">
    <property type="protein sequence ID" value="KAL0455106.1"/>
    <property type="molecule type" value="Genomic_DNA"/>
</dbReference>
<dbReference type="InterPro" id="IPR040256">
    <property type="entry name" value="At4g02000-like"/>
</dbReference>
<evidence type="ECO:0000259" key="2">
    <source>
        <dbReference type="Pfam" id="PF14111"/>
    </source>
</evidence>
<accession>A0AAW2XMX4</accession>
<feature type="compositionally biased region" description="Basic and acidic residues" evidence="1">
    <location>
        <begin position="223"/>
        <end position="232"/>
    </location>
</feature>
<feature type="compositionally biased region" description="Basic and acidic residues" evidence="1">
    <location>
        <begin position="187"/>
        <end position="207"/>
    </location>
</feature>
<dbReference type="InterPro" id="IPR025558">
    <property type="entry name" value="DUF4283"/>
</dbReference>
<sequence length="405" mass="45285">MLAQGFRGDFSVRAINVRHVFIRFTVEEDYTRLWLKPIWFINGFPMRVFKWTPTFNLREESPIVPVWVRLLELPIQFFNQEALFSIAQLLGTPLRTDVFTTTLVRPSVARVCVEVNLLKPLQTEIGLSFETEVVIQPLIYERLPKYCGVYKHLGHDETDCYEKNKSKAPVRPALAPALAREDLRVKLDAQRSQRDSNARDTGKRVFFDDSEACPHNRASTSDGKGDTDALHGDEVQLPDVGEQEPMKPSHDMFNYATGDVLHGEVSETVLDEVVQSPDPGNEGTTAEDDVPPGISDFVAPSQDPEMPAVVMQEPDEAGAPERSNVVQEVEQQDFAPAGAGAIQVDDFAVARVMACHRRGRSMGDEPGRSMGGYMYDEPGRYMDDVPESNSTSSDREMVASPPRRV</sequence>
<comment type="caution">
    <text evidence="3">The sequence shown here is derived from an EMBL/GenBank/DDBJ whole genome shotgun (WGS) entry which is preliminary data.</text>
</comment>
<protein>
    <recommendedName>
        <fullName evidence="2">DUF4283 domain-containing protein</fullName>
    </recommendedName>
</protein>
<feature type="non-terminal residue" evidence="3">
    <location>
        <position position="405"/>
    </location>
</feature>
<proteinExistence type="predicted"/>
<reference evidence="3" key="2">
    <citation type="journal article" date="2024" name="Plant">
        <title>Genomic evolution and insights into agronomic trait innovations of Sesamum species.</title>
        <authorList>
            <person name="Miao H."/>
            <person name="Wang L."/>
            <person name="Qu L."/>
            <person name="Liu H."/>
            <person name="Sun Y."/>
            <person name="Le M."/>
            <person name="Wang Q."/>
            <person name="Wei S."/>
            <person name="Zheng Y."/>
            <person name="Lin W."/>
            <person name="Duan Y."/>
            <person name="Cao H."/>
            <person name="Xiong S."/>
            <person name="Wang X."/>
            <person name="Wei L."/>
            <person name="Li C."/>
            <person name="Ma Q."/>
            <person name="Ju M."/>
            <person name="Zhao R."/>
            <person name="Li G."/>
            <person name="Mu C."/>
            <person name="Tian Q."/>
            <person name="Mei H."/>
            <person name="Zhang T."/>
            <person name="Gao T."/>
            <person name="Zhang H."/>
        </authorList>
    </citation>
    <scope>NUCLEOTIDE SEQUENCE</scope>
    <source>
        <strain evidence="3">KEN1</strain>
    </source>
</reference>
<feature type="region of interest" description="Disordered" evidence="1">
    <location>
        <begin position="274"/>
        <end position="302"/>
    </location>
</feature>
<name>A0AAW2XMX4_9LAMI</name>
<feature type="region of interest" description="Disordered" evidence="1">
    <location>
        <begin position="187"/>
        <end position="232"/>
    </location>
</feature>
<evidence type="ECO:0000256" key="1">
    <source>
        <dbReference type="SAM" id="MobiDB-lite"/>
    </source>
</evidence>